<organism evidence="1 2">
    <name type="scientific">Serratia marcescens</name>
    <dbReference type="NCBI Taxonomy" id="615"/>
    <lineage>
        <taxon>Bacteria</taxon>
        <taxon>Pseudomonadati</taxon>
        <taxon>Pseudomonadota</taxon>
        <taxon>Gammaproteobacteria</taxon>
        <taxon>Enterobacterales</taxon>
        <taxon>Yersiniaceae</taxon>
        <taxon>Serratia</taxon>
    </lineage>
</organism>
<dbReference type="Gene3D" id="1.10.260.40">
    <property type="entry name" value="lambda repressor-like DNA-binding domains"/>
    <property type="match status" value="1"/>
</dbReference>
<dbReference type="RefSeq" id="WP_072269162.1">
    <property type="nucleotide sequence ID" value="NZ_CAMKHX010000006.1"/>
</dbReference>
<dbReference type="GO" id="GO:0003677">
    <property type="term" value="F:DNA binding"/>
    <property type="evidence" value="ECO:0007669"/>
    <property type="project" value="InterPro"/>
</dbReference>
<dbReference type="EMBL" id="JTBC02000002">
    <property type="protein sequence ID" value="PNO70152.1"/>
    <property type="molecule type" value="Genomic_DNA"/>
</dbReference>
<dbReference type="CDD" id="cd00093">
    <property type="entry name" value="HTH_XRE"/>
    <property type="match status" value="1"/>
</dbReference>
<accession>A0AAP8PJD1</accession>
<dbReference type="InterPro" id="IPR001387">
    <property type="entry name" value="Cro/C1-type_HTH"/>
</dbReference>
<dbReference type="InterPro" id="IPR010982">
    <property type="entry name" value="Lambda_DNA-bd_dom_sf"/>
</dbReference>
<protein>
    <submittedName>
        <fullName evidence="1">Transcriptional regulator</fullName>
    </submittedName>
</protein>
<comment type="caution">
    <text evidence="1">The sequence shown here is derived from an EMBL/GenBank/DDBJ whole genome shotgun (WGS) entry which is preliminary data.</text>
</comment>
<evidence type="ECO:0000313" key="1">
    <source>
        <dbReference type="EMBL" id="PNO70152.1"/>
    </source>
</evidence>
<proteinExistence type="predicted"/>
<dbReference type="Proteomes" id="UP000030378">
    <property type="component" value="Unassembled WGS sequence"/>
</dbReference>
<dbReference type="SUPFAM" id="SSF47413">
    <property type="entry name" value="lambda repressor-like DNA-binding domains"/>
    <property type="match status" value="1"/>
</dbReference>
<name>A0AAP8PJD1_SERMA</name>
<reference evidence="2" key="1">
    <citation type="submission" date="2017-12" db="EMBL/GenBank/DDBJ databases">
        <title>FDA dAtabase for Regulatory Grade micrObial Sequences (FDA-ARGOS): Supporting development and validation of Infectious Disease Dx tests.</title>
        <authorList>
            <person name="Campos J."/>
            <person name="Goldberg B."/>
            <person name="Tallon L."/>
            <person name="Sadzewicz L."/>
            <person name="Sengamalay N."/>
            <person name="Ott S."/>
            <person name="Godinez A."/>
            <person name="Nagaraj S."/>
            <person name="Vavikolanu K."/>
            <person name="Vyas G."/>
            <person name="Nadendla S."/>
            <person name="Aluvathingal J."/>
            <person name="Geyer C."/>
            <person name="Nandy P."/>
            <person name="Hobson J."/>
            <person name="Sichtig H."/>
        </authorList>
    </citation>
    <scope>NUCLEOTIDE SEQUENCE [LARGE SCALE GENOMIC DNA]</scope>
    <source>
        <strain evidence="2">FDAARGOS_79</strain>
    </source>
</reference>
<gene>
    <name evidence="1" type="ORF">MC70_009110</name>
</gene>
<sequence>MDLKSFLKDSGVKQKEFAALVGKTQGYVSRVATGECLLGGPAVLIWAAATKFQVTPHDLRPDIYPKPTDGLPEQTAA</sequence>
<evidence type="ECO:0000313" key="2">
    <source>
        <dbReference type="Proteomes" id="UP000030378"/>
    </source>
</evidence>
<dbReference type="AlphaFoldDB" id="A0AAP8PJD1"/>